<organism evidence="2 3">
    <name type="scientific">Apiospora phragmitis</name>
    <dbReference type="NCBI Taxonomy" id="2905665"/>
    <lineage>
        <taxon>Eukaryota</taxon>
        <taxon>Fungi</taxon>
        <taxon>Dikarya</taxon>
        <taxon>Ascomycota</taxon>
        <taxon>Pezizomycotina</taxon>
        <taxon>Sordariomycetes</taxon>
        <taxon>Xylariomycetidae</taxon>
        <taxon>Amphisphaeriales</taxon>
        <taxon>Apiosporaceae</taxon>
        <taxon>Apiospora</taxon>
    </lineage>
</organism>
<feature type="compositionally biased region" description="Basic and acidic residues" evidence="1">
    <location>
        <begin position="132"/>
        <end position="142"/>
    </location>
</feature>
<sequence>MSQQVPPGTSRVNLAGRAFTELDGFHRFLVASGLSYAIFDTEYDFQRAGSATAGGHLYWKDDGLLRLGPQRQDGDEDDVAEVDRMVEGMDFPLVCHGLSYDEFTPPPAEVQQALHEFYPLRGPVFGYIDRHLDKRPRDHPDRQPPTAPGRPWYMRHGCITKRGYERRGLMTALNRFIALEARARGFRGLSVGTNSPTVMRSYLFDTDDDEEKRKNPMAAAGMRSSVFAEVEDLCKYRLEDFGVKGEEGEEGKEVFPFRGYDFKRNVWLMWCDLAPSLSPLQ</sequence>
<dbReference type="Proteomes" id="UP001480595">
    <property type="component" value="Unassembled WGS sequence"/>
</dbReference>
<name>A0ABR1W718_9PEZI</name>
<accession>A0ABR1W718</accession>
<protein>
    <recommendedName>
        <fullName evidence="4">N-acetyltransferase domain-containing protein</fullName>
    </recommendedName>
</protein>
<evidence type="ECO:0000313" key="3">
    <source>
        <dbReference type="Proteomes" id="UP001480595"/>
    </source>
</evidence>
<keyword evidence="3" id="KW-1185">Reference proteome</keyword>
<gene>
    <name evidence="2" type="ORF">PG994_003004</name>
</gene>
<proteinExistence type="predicted"/>
<evidence type="ECO:0000313" key="2">
    <source>
        <dbReference type="EMBL" id="KAK8079197.1"/>
    </source>
</evidence>
<dbReference type="RefSeq" id="XP_066720268.1">
    <property type="nucleotide sequence ID" value="XM_066854413.1"/>
</dbReference>
<evidence type="ECO:0008006" key="4">
    <source>
        <dbReference type="Google" id="ProtNLM"/>
    </source>
</evidence>
<comment type="caution">
    <text evidence="2">The sequence shown here is derived from an EMBL/GenBank/DDBJ whole genome shotgun (WGS) entry which is preliminary data.</text>
</comment>
<reference evidence="2 3" key="1">
    <citation type="submission" date="2023-01" db="EMBL/GenBank/DDBJ databases">
        <title>Analysis of 21 Apiospora genomes using comparative genomics revels a genus with tremendous synthesis potential of carbohydrate active enzymes and secondary metabolites.</title>
        <authorList>
            <person name="Sorensen T."/>
        </authorList>
    </citation>
    <scope>NUCLEOTIDE SEQUENCE [LARGE SCALE GENOMIC DNA]</scope>
    <source>
        <strain evidence="2 3">CBS 135458</strain>
    </source>
</reference>
<evidence type="ECO:0000256" key="1">
    <source>
        <dbReference type="SAM" id="MobiDB-lite"/>
    </source>
</evidence>
<feature type="region of interest" description="Disordered" evidence="1">
    <location>
        <begin position="132"/>
        <end position="152"/>
    </location>
</feature>
<dbReference type="EMBL" id="JAQQWL010000003">
    <property type="protein sequence ID" value="KAK8079197.1"/>
    <property type="molecule type" value="Genomic_DNA"/>
</dbReference>
<dbReference type="GeneID" id="92087476"/>